<proteinExistence type="inferred from homology"/>
<dbReference type="OrthoDB" id="1924577at2759"/>
<organism evidence="7 8">
    <name type="scientific">Achlya hypogyna</name>
    <name type="common">Oomycete</name>
    <name type="synonym">Protoachlya hypogyna</name>
    <dbReference type="NCBI Taxonomy" id="1202772"/>
    <lineage>
        <taxon>Eukaryota</taxon>
        <taxon>Sar</taxon>
        <taxon>Stramenopiles</taxon>
        <taxon>Oomycota</taxon>
        <taxon>Saprolegniomycetes</taxon>
        <taxon>Saprolegniales</taxon>
        <taxon>Achlyaceae</taxon>
        <taxon>Achlya</taxon>
    </lineage>
</organism>
<accession>A0A1V9YAI5</accession>
<feature type="compositionally biased region" description="Acidic residues" evidence="5">
    <location>
        <begin position="74"/>
        <end position="105"/>
    </location>
</feature>
<dbReference type="InterPro" id="IPR007146">
    <property type="entry name" value="Sas10/Utp3/C1D"/>
</dbReference>
<evidence type="ECO:0000256" key="5">
    <source>
        <dbReference type="SAM" id="MobiDB-lite"/>
    </source>
</evidence>
<dbReference type="EMBL" id="JNBR01002420">
    <property type="protein sequence ID" value="OQR82740.1"/>
    <property type="molecule type" value="Genomic_DNA"/>
</dbReference>
<protein>
    <recommendedName>
        <fullName evidence="6">Sas10 C-terminal domain-containing protein</fullName>
    </recommendedName>
</protein>
<dbReference type="Pfam" id="PF04000">
    <property type="entry name" value="Sas10_Utp3"/>
    <property type="match status" value="1"/>
</dbReference>
<dbReference type="Proteomes" id="UP000243579">
    <property type="component" value="Unassembled WGS sequence"/>
</dbReference>
<keyword evidence="8" id="KW-1185">Reference proteome</keyword>
<feature type="region of interest" description="Disordered" evidence="5">
    <location>
        <begin position="131"/>
        <end position="150"/>
    </location>
</feature>
<dbReference type="STRING" id="1202772.A0A1V9YAI5"/>
<feature type="domain" description="Sas10 C-terminal" evidence="6">
    <location>
        <begin position="416"/>
        <end position="490"/>
    </location>
</feature>
<feature type="compositionally biased region" description="Acidic residues" evidence="5">
    <location>
        <begin position="47"/>
        <end position="65"/>
    </location>
</feature>
<sequence length="492" mass="55584">MGRRGRQSAKTGDGGGERRLAKKLEAQRKGKQPSKPREDDLVFHDDPSEDELEEENSDSEDDLSEQEVMQLQESSDEDEDDDEVDEDQLEERDDLDSDDGEDFSEEKERIAKMSGQWGSSKNAFYSADTADYEGFSDQEEAAKDEEEAALELQRKQAEMMDEDDFAVDATDAAEEDVDEEARVGDELADIPLFGEEPVEKVQKDFSKMTKKQKLALVQETSPELLGLLEELKACMEVLATSIEPAREKLSLWAETKHAAKYADGLAYIQMKEALLLNYTMNISFYLQLKAAGKAVQDHPVLTHILQMREKLNALEAVDEGLEGQIDDLLTTDVPEDEDEDDGLDGYFEDAPAEEESTPAKVPKATKKRKPEEAVDEDADAFYETVAATKSKHKKLKEAFFSHEPTYYPEEEGDDDEDKKRGATYQMIKNRGLTAHKSKVNRNPRVKKRLQYQKALVRRKGQVREVRTGEAARYGGELTGIKANITRSRKIRS</sequence>
<evidence type="ECO:0000313" key="7">
    <source>
        <dbReference type="EMBL" id="OQR82740.1"/>
    </source>
</evidence>
<keyword evidence="4" id="KW-0539">Nucleus</keyword>
<evidence type="ECO:0000256" key="2">
    <source>
        <dbReference type="ARBA" id="ARBA00010979"/>
    </source>
</evidence>
<comment type="subcellular location">
    <subcellularLocation>
        <location evidence="1">Nucleus</location>
    </subcellularLocation>
</comment>
<feature type="compositionally biased region" description="Basic and acidic residues" evidence="5">
    <location>
        <begin position="35"/>
        <end position="46"/>
    </location>
</feature>
<dbReference type="GO" id="GO:0032040">
    <property type="term" value="C:small-subunit processome"/>
    <property type="evidence" value="ECO:0007669"/>
    <property type="project" value="TreeGrafter"/>
</dbReference>
<reference evidence="7 8" key="1">
    <citation type="journal article" date="2014" name="Genome Biol. Evol.">
        <title>The secreted proteins of Achlya hypogyna and Thraustotheca clavata identify the ancestral oomycete secretome and reveal gene acquisitions by horizontal gene transfer.</title>
        <authorList>
            <person name="Misner I."/>
            <person name="Blouin N."/>
            <person name="Leonard G."/>
            <person name="Richards T.A."/>
            <person name="Lane C.E."/>
        </authorList>
    </citation>
    <scope>NUCLEOTIDE SEQUENCE [LARGE SCALE GENOMIC DNA]</scope>
    <source>
        <strain evidence="7 8">ATCC 48635</strain>
    </source>
</reference>
<feature type="compositionally biased region" description="Acidic residues" evidence="5">
    <location>
        <begin position="131"/>
        <end position="149"/>
    </location>
</feature>
<dbReference type="InterPro" id="IPR018972">
    <property type="entry name" value="Sas10_C_dom"/>
</dbReference>
<gene>
    <name evidence="7" type="ORF">ACHHYP_15542</name>
</gene>
<feature type="compositionally biased region" description="Acidic residues" evidence="5">
    <location>
        <begin position="333"/>
        <end position="356"/>
    </location>
</feature>
<feature type="compositionally biased region" description="Basic and acidic residues" evidence="5">
    <location>
        <begin position="15"/>
        <end position="28"/>
    </location>
</feature>
<evidence type="ECO:0000259" key="6">
    <source>
        <dbReference type="Pfam" id="PF09368"/>
    </source>
</evidence>
<feature type="region of interest" description="Disordered" evidence="5">
    <location>
        <begin position="332"/>
        <end position="373"/>
    </location>
</feature>
<dbReference type="Pfam" id="PF09368">
    <property type="entry name" value="Sas10"/>
    <property type="match status" value="1"/>
</dbReference>
<dbReference type="PANTHER" id="PTHR13237:SF8">
    <property type="entry name" value="SOMETHING ABOUT SILENCING PROTEIN 10"/>
    <property type="match status" value="1"/>
</dbReference>
<dbReference type="AlphaFoldDB" id="A0A1V9YAI5"/>
<dbReference type="GO" id="GO:0000462">
    <property type="term" value="P:maturation of SSU-rRNA from tricistronic rRNA transcript (SSU-rRNA, 5.8S rRNA, LSU-rRNA)"/>
    <property type="evidence" value="ECO:0007669"/>
    <property type="project" value="TreeGrafter"/>
</dbReference>
<evidence type="ECO:0000256" key="4">
    <source>
        <dbReference type="ARBA" id="ARBA00023242"/>
    </source>
</evidence>
<name>A0A1V9YAI5_ACHHY</name>
<feature type="region of interest" description="Disordered" evidence="5">
    <location>
        <begin position="1"/>
        <end position="121"/>
    </location>
</feature>
<keyword evidence="3" id="KW-0597">Phosphoprotein</keyword>
<evidence type="ECO:0000256" key="3">
    <source>
        <dbReference type="ARBA" id="ARBA00022553"/>
    </source>
</evidence>
<evidence type="ECO:0000256" key="1">
    <source>
        <dbReference type="ARBA" id="ARBA00004123"/>
    </source>
</evidence>
<comment type="similarity">
    <text evidence="2">Belongs to the SAS10 family.</text>
</comment>
<evidence type="ECO:0000313" key="8">
    <source>
        <dbReference type="Proteomes" id="UP000243579"/>
    </source>
</evidence>
<comment type="caution">
    <text evidence="7">The sequence shown here is derived from an EMBL/GenBank/DDBJ whole genome shotgun (WGS) entry which is preliminary data.</text>
</comment>
<dbReference type="PANTHER" id="PTHR13237">
    <property type="entry name" value="SOMETHING ABOUT SILENCING PROTEIN 10-RELATED"/>
    <property type="match status" value="1"/>
</dbReference>